<organism evidence="8 9">
    <name type="scientific">Lomentospora prolificans</name>
    <dbReference type="NCBI Taxonomy" id="41688"/>
    <lineage>
        <taxon>Eukaryota</taxon>
        <taxon>Fungi</taxon>
        <taxon>Dikarya</taxon>
        <taxon>Ascomycota</taxon>
        <taxon>Pezizomycotina</taxon>
        <taxon>Sordariomycetes</taxon>
        <taxon>Hypocreomycetidae</taxon>
        <taxon>Microascales</taxon>
        <taxon>Microascaceae</taxon>
        <taxon>Lomentospora</taxon>
    </lineage>
</organism>
<dbReference type="InterPro" id="IPR001734">
    <property type="entry name" value="Na/solute_symporter"/>
</dbReference>
<keyword evidence="4 7" id="KW-1133">Transmembrane helix</keyword>
<keyword evidence="5 7" id="KW-0472">Membrane</keyword>
<feature type="transmembrane region" description="Helical" evidence="7">
    <location>
        <begin position="298"/>
        <end position="325"/>
    </location>
</feature>
<dbReference type="PANTHER" id="PTHR46154:SF1">
    <property type="entry name" value="ACTIVE TRANSPORTER, PUTATIVE (AFU_ORTHOLOGUE AFUA_1G17570)-RELATED"/>
    <property type="match status" value="1"/>
</dbReference>
<comment type="similarity">
    <text evidence="2 6">Belongs to the sodium:solute symporter (SSF) (TC 2.A.21) family.</text>
</comment>
<feature type="transmembrane region" description="Helical" evidence="7">
    <location>
        <begin position="612"/>
        <end position="638"/>
    </location>
</feature>
<proteinExistence type="inferred from homology"/>
<feature type="transmembrane region" description="Helical" evidence="7">
    <location>
        <begin position="100"/>
        <end position="120"/>
    </location>
</feature>
<evidence type="ECO:0000256" key="2">
    <source>
        <dbReference type="ARBA" id="ARBA00006434"/>
    </source>
</evidence>
<evidence type="ECO:0008006" key="10">
    <source>
        <dbReference type="Google" id="ProtNLM"/>
    </source>
</evidence>
<feature type="transmembrane region" description="Helical" evidence="7">
    <location>
        <begin position="20"/>
        <end position="40"/>
    </location>
</feature>
<dbReference type="VEuPathDB" id="FungiDB:jhhlp_004456"/>
<dbReference type="Pfam" id="PF00474">
    <property type="entry name" value="SSF"/>
    <property type="match status" value="1"/>
</dbReference>
<feature type="transmembrane region" description="Helical" evidence="7">
    <location>
        <begin position="437"/>
        <end position="458"/>
    </location>
</feature>
<evidence type="ECO:0000256" key="4">
    <source>
        <dbReference type="ARBA" id="ARBA00022989"/>
    </source>
</evidence>
<dbReference type="InParanoid" id="A0A2N3NBM4"/>
<evidence type="ECO:0000256" key="7">
    <source>
        <dbReference type="SAM" id="Phobius"/>
    </source>
</evidence>
<dbReference type="CDD" id="cd11476">
    <property type="entry name" value="SLC5sbd_DUR3"/>
    <property type="match status" value="1"/>
</dbReference>
<feature type="transmembrane region" description="Helical" evidence="7">
    <location>
        <begin position="205"/>
        <end position="224"/>
    </location>
</feature>
<dbReference type="GO" id="GO:0005886">
    <property type="term" value="C:plasma membrane"/>
    <property type="evidence" value="ECO:0007669"/>
    <property type="project" value="TreeGrafter"/>
</dbReference>
<dbReference type="OrthoDB" id="6132759at2759"/>
<dbReference type="Gene3D" id="1.20.1730.10">
    <property type="entry name" value="Sodium/glucose cotransporter"/>
    <property type="match status" value="1"/>
</dbReference>
<accession>A0A2N3NBM4</accession>
<gene>
    <name evidence="8" type="ORF">jhhlp_004456</name>
</gene>
<dbReference type="PANTHER" id="PTHR46154">
    <property type="match status" value="1"/>
</dbReference>
<comment type="caution">
    <text evidence="8">The sequence shown here is derived from an EMBL/GenBank/DDBJ whole genome shotgun (WGS) entry which is preliminary data.</text>
</comment>
<dbReference type="InterPro" id="IPR031155">
    <property type="entry name" value="DUR"/>
</dbReference>
<dbReference type="STRING" id="41688.A0A2N3NBM4"/>
<feature type="transmembrane region" description="Helical" evidence="7">
    <location>
        <begin position="141"/>
        <end position="163"/>
    </location>
</feature>
<feature type="transmembrane region" description="Helical" evidence="7">
    <location>
        <begin position="61"/>
        <end position="80"/>
    </location>
</feature>
<feature type="transmembrane region" description="Helical" evidence="7">
    <location>
        <begin position="169"/>
        <end position="193"/>
    </location>
</feature>
<dbReference type="AlphaFoldDB" id="A0A2N3NBM4"/>
<evidence type="ECO:0000256" key="3">
    <source>
        <dbReference type="ARBA" id="ARBA00022692"/>
    </source>
</evidence>
<reference evidence="8 9" key="1">
    <citation type="journal article" date="2017" name="G3 (Bethesda)">
        <title>First Draft Genome Sequence of the Pathogenic Fungus Lomentospora prolificans (Formerly Scedosporium prolificans).</title>
        <authorList>
            <person name="Luo R."/>
            <person name="Zimin A."/>
            <person name="Workman R."/>
            <person name="Fan Y."/>
            <person name="Pertea G."/>
            <person name="Grossman N."/>
            <person name="Wear M.P."/>
            <person name="Jia B."/>
            <person name="Miller H."/>
            <person name="Casadevall A."/>
            <person name="Timp W."/>
            <person name="Zhang S.X."/>
            <person name="Salzberg S.L."/>
        </authorList>
    </citation>
    <scope>NUCLEOTIDE SEQUENCE [LARGE SCALE GENOMIC DNA]</scope>
    <source>
        <strain evidence="8 9">JHH-5317</strain>
    </source>
</reference>
<name>A0A2N3NBM4_9PEZI</name>
<keyword evidence="9" id="KW-1185">Reference proteome</keyword>
<feature type="transmembrane region" description="Helical" evidence="7">
    <location>
        <begin position="409"/>
        <end position="431"/>
    </location>
</feature>
<evidence type="ECO:0000313" key="9">
    <source>
        <dbReference type="Proteomes" id="UP000233524"/>
    </source>
</evidence>
<feature type="transmembrane region" description="Helical" evidence="7">
    <location>
        <begin position="579"/>
        <end position="600"/>
    </location>
</feature>
<dbReference type="GO" id="GO:0015204">
    <property type="term" value="F:urea transmembrane transporter activity"/>
    <property type="evidence" value="ECO:0007669"/>
    <property type="project" value="InterPro"/>
</dbReference>
<sequence length="678" mass="73426">MFSSSLAWSSPVSRVITHRSIHSAVVVGVGFIIAIIMIGITKILKKTVGEDNRKTEMFITANRTINTGLTSSAVISSWLWSTAMLGSTLVGYNFGVAGPFWFAAGCSPMIVFFSVLGIACKLRVPQAHTLLEIIRIRYGTVGHIVWIVLCLINNIIAVANMLLGASAAISAVSGMHVIAATFLLPVGVIMYTFVGGIKATFLTDYFHTFVITIIICFFTVKAFVTDEISSPAHLYELVVAAGKAHPVPGNHEGSYLTMASHDGILFGIIHILANFGLVIMDTGFFVKAFSATPQAVVPGYIVGGLAYFAIPWCLGTLMSSIALGLEGSPIFPTYPRRMSATEVSNGLVLPYAAIAIAGKGGAAAILIITFMAVTSTLSAQVIAVSSIISFDIYRQYINKQATDRDVIKWSHIGVIFFGLFSACFSTVLHYGKVDLGWTLYMLGVLTCPGIFPTTFAILWKKQSTAAAVISPILGMLTGLAVWIGTAYHFYGEVSVASTGKAVPCTWGTAVSALSPAVYSIIISLIKPANYDWADFSKENLALEDPSTSTKDESAGEATANSADEALSKYKANKALLKHWGRIAVIWSLATFFGHWVLWPLPMYASKYIFEKGFYVAWLVVAIIWVWGTMFVTGFYPIIDGRKQIWSVIKLLRKGGEPEIEARDLSVHREEVTITEKKT</sequence>
<feature type="transmembrane region" description="Helical" evidence="7">
    <location>
        <begin position="505"/>
        <end position="525"/>
    </location>
</feature>
<dbReference type="EMBL" id="NLAX01000010">
    <property type="protein sequence ID" value="PKS09833.1"/>
    <property type="molecule type" value="Genomic_DNA"/>
</dbReference>
<evidence type="ECO:0000256" key="5">
    <source>
        <dbReference type="ARBA" id="ARBA00023136"/>
    </source>
</evidence>
<feature type="transmembrane region" description="Helical" evidence="7">
    <location>
        <begin position="264"/>
        <end position="286"/>
    </location>
</feature>
<dbReference type="InterPro" id="IPR038377">
    <property type="entry name" value="Na/Glc_symporter_sf"/>
</dbReference>
<feature type="transmembrane region" description="Helical" evidence="7">
    <location>
        <begin position="465"/>
        <end position="485"/>
    </location>
</feature>
<protein>
    <recommendedName>
        <fullName evidence="10">Urea active transporter</fullName>
    </recommendedName>
</protein>
<evidence type="ECO:0000256" key="1">
    <source>
        <dbReference type="ARBA" id="ARBA00004141"/>
    </source>
</evidence>
<evidence type="ECO:0000256" key="6">
    <source>
        <dbReference type="RuleBase" id="RU362091"/>
    </source>
</evidence>
<feature type="transmembrane region" description="Helical" evidence="7">
    <location>
        <begin position="363"/>
        <end position="388"/>
    </location>
</feature>
<keyword evidence="3 7" id="KW-0812">Transmembrane</keyword>
<evidence type="ECO:0000313" key="8">
    <source>
        <dbReference type="EMBL" id="PKS09833.1"/>
    </source>
</evidence>
<dbReference type="Proteomes" id="UP000233524">
    <property type="component" value="Unassembled WGS sequence"/>
</dbReference>
<dbReference type="PROSITE" id="PS50283">
    <property type="entry name" value="NA_SOLUT_SYMP_3"/>
    <property type="match status" value="1"/>
</dbReference>
<comment type="subcellular location">
    <subcellularLocation>
        <location evidence="1">Membrane</location>
        <topology evidence="1">Multi-pass membrane protein</topology>
    </subcellularLocation>
</comment>